<dbReference type="GO" id="GO:0015385">
    <property type="term" value="F:sodium:proton antiporter activity"/>
    <property type="evidence" value="ECO:0007669"/>
    <property type="project" value="InterPro"/>
</dbReference>
<dbReference type="PANTHER" id="PTHR10110">
    <property type="entry name" value="SODIUM/HYDROGEN EXCHANGER"/>
    <property type="match status" value="1"/>
</dbReference>
<feature type="transmembrane region" description="Helical" evidence="10">
    <location>
        <begin position="442"/>
        <end position="466"/>
    </location>
</feature>
<dbReference type="InterPro" id="IPR006153">
    <property type="entry name" value="Cation/H_exchanger_TM"/>
</dbReference>
<feature type="transmembrane region" description="Helical" evidence="10">
    <location>
        <begin position="271"/>
        <end position="290"/>
    </location>
</feature>
<evidence type="ECO:0000313" key="13">
    <source>
        <dbReference type="Proteomes" id="UP001239215"/>
    </source>
</evidence>
<dbReference type="Gene3D" id="6.10.140.1330">
    <property type="match status" value="1"/>
</dbReference>
<keyword evidence="3" id="KW-1003">Cell membrane</keyword>
<organism evidence="12 13">
    <name type="scientific">Nocardioides zeae</name>
    <dbReference type="NCBI Taxonomy" id="1457234"/>
    <lineage>
        <taxon>Bacteria</taxon>
        <taxon>Bacillati</taxon>
        <taxon>Actinomycetota</taxon>
        <taxon>Actinomycetes</taxon>
        <taxon>Propionibacteriales</taxon>
        <taxon>Nocardioidaceae</taxon>
        <taxon>Nocardioides</taxon>
    </lineage>
</organism>
<name>A0AAJ1X4V5_9ACTN</name>
<evidence type="ECO:0000256" key="1">
    <source>
        <dbReference type="ARBA" id="ARBA00004651"/>
    </source>
</evidence>
<evidence type="ECO:0000256" key="4">
    <source>
        <dbReference type="ARBA" id="ARBA00022692"/>
    </source>
</evidence>
<dbReference type="PANTHER" id="PTHR10110:SF86">
    <property type="entry name" value="SODIUM_HYDROGEN EXCHANGER 7"/>
    <property type="match status" value="1"/>
</dbReference>
<dbReference type="GO" id="GO:0005886">
    <property type="term" value="C:plasma membrane"/>
    <property type="evidence" value="ECO:0007669"/>
    <property type="project" value="UniProtKB-SubCell"/>
</dbReference>
<evidence type="ECO:0000313" key="12">
    <source>
        <dbReference type="EMBL" id="MDQ1105982.1"/>
    </source>
</evidence>
<gene>
    <name evidence="12" type="ORF">QE405_003266</name>
</gene>
<dbReference type="GO" id="GO:0051453">
    <property type="term" value="P:regulation of intracellular pH"/>
    <property type="evidence" value="ECO:0007669"/>
    <property type="project" value="TreeGrafter"/>
</dbReference>
<dbReference type="RefSeq" id="WP_307202718.1">
    <property type="nucleotide sequence ID" value="NZ_JAUTAN010000001.1"/>
</dbReference>
<feature type="transmembrane region" description="Helical" evidence="10">
    <location>
        <begin position="88"/>
        <end position="107"/>
    </location>
</feature>
<evidence type="ECO:0000256" key="6">
    <source>
        <dbReference type="ARBA" id="ARBA00023053"/>
    </source>
</evidence>
<evidence type="ECO:0000256" key="2">
    <source>
        <dbReference type="ARBA" id="ARBA00022448"/>
    </source>
</evidence>
<dbReference type="InterPro" id="IPR018422">
    <property type="entry name" value="Cation/H_exchanger_CPA1"/>
</dbReference>
<evidence type="ECO:0000259" key="11">
    <source>
        <dbReference type="Pfam" id="PF00999"/>
    </source>
</evidence>
<comment type="caution">
    <text evidence="12">The sequence shown here is derived from an EMBL/GenBank/DDBJ whole genome shotgun (WGS) entry which is preliminary data.</text>
</comment>
<keyword evidence="2" id="KW-0813">Transport</keyword>
<evidence type="ECO:0000256" key="7">
    <source>
        <dbReference type="ARBA" id="ARBA00023065"/>
    </source>
</evidence>
<keyword evidence="4 10" id="KW-0812">Transmembrane</keyword>
<dbReference type="GO" id="GO:0015386">
    <property type="term" value="F:potassium:proton antiporter activity"/>
    <property type="evidence" value="ECO:0007669"/>
    <property type="project" value="TreeGrafter"/>
</dbReference>
<keyword evidence="7" id="KW-0406">Ion transport</keyword>
<dbReference type="Pfam" id="PF00999">
    <property type="entry name" value="Na_H_Exchanger"/>
    <property type="match status" value="1"/>
</dbReference>
<keyword evidence="8 10" id="KW-0472">Membrane</keyword>
<keyword evidence="9" id="KW-0739">Sodium transport</keyword>
<feature type="transmembrane region" description="Helical" evidence="10">
    <location>
        <begin position="302"/>
        <end position="326"/>
    </location>
</feature>
<keyword evidence="6" id="KW-0915">Sodium</keyword>
<accession>A0AAJ1X4V5</accession>
<sequence length="560" mass="59027">MEQQTLTLVVLAVVAIALVSMVSNRLGVAAPLLLLAVGGVVGLLPFVPAVEVEPEWILAGVLPPLLYSAAVSMPAIEFRRELRAISGLSVVLVLASALVLGWFFTLVVPGLSFAWGVALGAIMSPTDAVATSIVKRFGISPRVVAILEGEGLLNDATALVLLRASVAAAATGWSVGGIARDFAVAVVVAAAIGVVVGRVNLWLRARTLQAPVNTALSLAVPFTAALPAEHLGASGLVAAVVAGLVTGTGAPRVLSPQHRLSDAEVWRTVEVLLEGAIFLVMGLELFGLLVDLDEDDHHLGRTVAIAAAALAIVLLVRAAFVAPLLLALSRRARRGAAVRDRVDRMRELAEDPDRFAAALTARAEKHARGRRGASRVERLRLEPERIERIGVRVRRRLADIDYLIAEPLGPREGAVVVWAGLRGAVTLAAAQTLPADAPDRSLLVFLGFLVAAGSLVGQGATIGWVVRRVRPAGVDQAALDRDRRQLVEVLRATAERLQRDAEADGAGPVDRADVIDAQRGVLLDLAREGAFASSAVRDVMAVLDADQISIELRRRPVEDV</sequence>
<protein>
    <submittedName>
        <fullName evidence="12">NhaP-type Na+/H+ or K+/H+ antiporter</fullName>
    </submittedName>
</protein>
<comment type="subcellular location">
    <subcellularLocation>
        <location evidence="1">Cell membrane</location>
        <topology evidence="1">Multi-pass membrane protein</topology>
    </subcellularLocation>
</comment>
<feature type="transmembrane region" description="Helical" evidence="10">
    <location>
        <begin position="6"/>
        <end position="23"/>
    </location>
</feature>
<feature type="transmembrane region" description="Helical" evidence="10">
    <location>
        <begin position="30"/>
        <end position="50"/>
    </location>
</feature>
<feature type="domain" description="Cation/H+ exchanger transmembrane" evidence="11">
    <location>
        <begin position="15"/>
        <end position="328"/>
    </location>
</feature>
<reference evidence="12" key="1">
    <citation type="submission" date="2023-07" db="EMBL/GenBank/DDBJ databases">
        <title>Functional and genomic diversity of the sorghum phyllosphere microbiome.</title>
        <authorList>
            <person name="Shade A."/>
        </authorList>
    </citation>
    <scope>NUCLEOTIDE SEQUENCE</scope>
    <source>
        <strain evidence="12">SORGH_AS_1067</strain>
    </source>
</reference>
<dbReference type="AlphaFoldDB" id="A0AAJ1X4V5"/>
<feature type="transmembrane region" description="Helical" evidence="10">
    <location>
        <begin position="56"/>
        <end position="76"/>
    </location>
</feature>
<evidence type="ECO:0000256" key="5">
    <source>
        <dbReference type="ARBA" id="ARBA00022989"/>
    </source>
</evidence>
<proteinExistence type="predicted"/>
<dbReference type="GO" id="GO:0098719">
    <property type="term" value="P:sodium ion import across plasma membrane"/>
    <property type="evidence" value="ECO:0007669"/>
    <property type="project" value="TreeGrafter"/>
</dbReference>
<dbReference type="EMBL" id="JAUTAN010000001">
    <property type="protein sequence ID" value="MDQ1105982.1"/>
    <property type="molecule type" value="Genomic_DNA"/>
</dbReference>
<keyword evidence="5 10" id="KW-1133">Transmembrane helix</keyword>
<dbReference type="Proteomes" id="UP001239215">
    <property type="component" value="Unassembled WGS sequence"/>
</dbReference>
<evidence type="ECO:0000256" key="9">
    <source>
        <dbReference type="ARBA" id="ARBA00023201"/>
    </source>
</evidence>
<evidence type="ECO:0000256" key="3">
    <source>
        <dbReference type="ARBA" id="ARBA00022475"/>
    </source>
</evidence>
<evidence type="ECO:0000256" key="10">
    <source>
        <dbReference type="SAM" id="Phobius"/>
    </source>
</evidence>
<evidence type="ECO:0000256" key="8">
    <source>
        <dbReference type="ARBA" id="ARBA00023136"/>
    </source>
</evidence>
<feature type="transmembrane region" description="Helical" evidence="10">
    <location>
        <begin position="182"/>
        <end position="203"/>
    </location>
</feature>